<dbReference type="Proteomes" id="UP000657918">
    <property type="component" value="Unassembled WGS sequence"/>
</dbReference>
<gene>
    <name evidence="2" type="ORF">SADUNF_Sadunf15G0048500</name>
</gene>
<keyword evidence="1" id="KW-0472">Membrane</keyword>
<comment type="caution">
    <text evidence="2">The sequence shown here is derived from an EMBL/GenBank/DDBJ whole genome shotgun (WGS) entry which is preliminary data.</text>
</comment>
<organism evidence="2 3">
    <name type="scientific">Salix dunnii</name>
    <dbReference type="NCBI Taxonomy" id="1413687"/>
    <lineage>
        <taxon>Eukaryota</taxon>
        <taxon>Viridiplantae</taxon>
        <taxon>Streptophyta</taxon>
        <taxon>Embryophyta</taxon>
        <taxon>Tracheophyta</taxon>
        <taxon>Spermatophyta</taxon>
        <taxon>Magnoliopsida</taxon>
        <taxon>eudicotyledons</taxon>
        <taxon>Gunneridae</taxon>
        <taxon>Pentapetalae</taxon>
        <taxon>rosids</taxon>
        <taxon>fabids</taxon>
        <taxon>Malpighiales</taxon>
        <taxon>Salicaceae</taxon>
        <taxon>Saliceae</taxon>
        <taxon>Salix</taxon>
    </lineage>
</organism>
<keyword evidence="3" id="KW-1185">Reference proteome</keyword>
<sequence>MMNHTLNRSQEFSEAEEKITTLADGVRNVITNQIGMGKVAVRYYKVLLSFEKSTRKTQGERIYPPPISNDVNQSHSIISNYFFIHLLIFTTIASAWNMVRNKKRINHIHGLIWYPWNVPQYLTMRNVASYQMQSVHNGQTLDGEEQR</sequence>
<evidence type="ECO:0000256" key="1">
    <source>
        <dbReference type="SAM" id="Phobius"/>
    </source>
</evidence>
<feature type="transmembrane region" description="Helical" evidence="1">
    <location>
        <begin position="78"/>
        <end position="99"/>
    </location>
</feature>
<evidence type="ECO:0000313" key="2">
    <source>
        <dbReference type="EMBL" id="KAF9667677.1"/>
    </source>
</evidence>
<dbReference type="EMBL" id="JADGMS010000015">
    <property type="protein sequence ID" value="KAF9667677.1"/>
    <property type="molecule type" value="Genomic_DNA"/>
</dbReference>
<protein>
    <submittedName>
        <fullName evidence="2">Uncharacterized protein</fullName>
    </submittedName>
</protein>
<keyword evidence="1" id="KW-1133">Transmembrane helix</keyword>
<reference evidence="2 3" key="1">
    <citation type="submission" date="2020-10" db="EMBL/GenBank/DDBJ databases">
        <title>Plant Genome Project.</title>
        <authorList>
            <person name="Zhang R.-G."/>
        </authorList>
    </citation>
    <scope>NUCLEOTIDE SEQUENCE [LARGE SCALE GENOMIC DNA]</scope>
    <source>
        <strain evidence="2">FAFU-HL-1</strain>
        <tissue evidence="2">Leaf</tissue>
    </source>
</reference>
<evidence type="ECO:0000313" key="3">
    <source>
        <dbReference type="Proteomes" id="UP000657918"/>
    </source>
</evidence>
<accession>A0A835JDI9</accession>
<dbReference type="AlphaFoldDB" id="A0A835JDI9"/>
<name>A0A835JDI9_9ROSI</name>
<keyword evidence="1" id="KW-0812">Transmembrane</keyword>
<proteinExistence type="predicted"/>